<proteinExistence type="inferred from homology"/>
<keyword evidence="3" id="KW-0456">Lyase</keyword>
<dbReference type="SUPFAM" id="SSF51621">
    <property type="entry name" value="Phosphoenolpyruvate/pyruvate domain"/>
    <property type="match status" value="1"/>
</dbReference>
<feature type="domain" description="HpcH/HpaI aldolase/citrate lyase" evidence="5">
    <location>
        <begin position="35"/>
        <end position="247"/>
    </location>
</feature>
<sequence length="293" mass="31071">MAVSISNSLREKMLRDEVAYTLSVKMVRSVEIPMIAKSAGFDGLLIDMEHSSFDLDTAGQICIAALYAGIAPIVRAPSKEPFFVSRILDGGALGVIVPHIRSVQDAKDVVKAAKFQPIGSRSSTNGLPHYQFRSIPAKVSNPVTNAATLVIPMIETLEALELVDEIAAVEGVDSLLIGTNDLTAEMGIPGDYENPRLIEAYERTIAACNKVGKWVGVGGLHARLDLVERFCGMGARWVMAATDGPLLMAGATKAATAMAQINERVASTSKNQNGLNGMVSGTVTQTTTNGQVV</sequence>
<evidence type="ECO:0000256" key="3">
    <source>
        <dbReference type="ARBA" id="ARBA00023239"/>
    </source>
</evidence>
<dbReference type="KEGG" id="ela:UCREL1_2564"/>
<dbReference type="AlphaFoldDB" id="M7T1G7"/>
<dbReference type="EMBL" id="KB705872">
    <property type="protein sequence ID" value="EMR70402.1"/>
    <property type="molecule type" value="Genomic_DNA"/>
</dbReference>
<protein>
    <submittedName>
        <fullName evidence="6">Putative 4-hydroxy-2-oxovalerate aldolase protein</fullName>
    </submittedName>
</protein>
<dbReference type="Pfam" id="PF03328">
    <property type="entry name" value="HpcH_HpaI"/>
    <property type="match status" value="1"/>
</dbReference>
<name>M7T1G7_EUTLA</name>
<dbReference type="PANTHER" id="PTHR30502:SF0">
    <property type="entry name" value="PHOSPHOENOLPYRUVATE CARBOXYLASE FAMILY PROTEIN"/>
    <property type="match status" value="1"/>
</dbReference>
<dbReference type="OMA" id="LVIPMIE"/>
<dbReference type="InterPro" id="IPR040442">
    <property type="entry name" value="Pyrv_kinase-like_dom_sf"/>
</dbReference>
<dbReference type="HOGENOM" id="CLU_059964_4_0_1"/>
<dbReference type="InterPro" id="IPR050251">
    <property type="entry name" value="HpcH-HpaI_aldolase"/>
</dbReference>
<accession>M7T1G7</accession>
<dbReference type="GO" id="GO:0016832">
    <property type="term" value="F:aldehyde-lyase activity"/>
    <property type="evidence" value="ECO:0007669"/>
    <property type="project" value="TreeGrafter"/>
</dbReference>
<feature type="compositionally biased region" description="Low complexity" evidence="4">
    <location>
        <begin position="279"/>
        <end position="293"/>
    </location>
</feature>
<keyword evidence="2" id="KW-0479">Metal-binding</keyword>
<gene>
    <name evidence="6" type="ORF">UCREL1_2564</name>
</gene>
<evidence type="ECO:0000256" key="4">
    <source>
        <dbReference type="SAM" id="MobiDB-lite"/>
    </source>
</evidence>
<dbReference type="STRING" id="1287681.M7T1G7"/>
<dbReference type="GO" id="GO:0046872">
    <property type="term" value="F:metal ion binding"/>
    <property type="evidence" value="ECO:0007669"/>
    <property type="project" value="UniProtKB-KW"/>
</dbReference>
<reference evidence="7" key="1">
    <citation type="journal article" date="2013" name="Genome Announc.">
        <title>Draft genome sequence of the grapevine dieback fungus Eutypa lata UCR-EL1.</title>
        <authorList>
            <person name="Blanco-Ulate B."/>
            <person name="Rolshausen P.E."/>
            <person name="Cantu D."/>
        </authorList>
    </citation>
    <scope>NUCLEOTIDE SEQUENCE [LARGE SCALE GENOMIC DNA]</scope>
    <source>
        <strain evidence="7">UCR-EL1</strain>
    </source>
</reference>
<dbReference type="eggNOG" id="ENOG502RY9K">
    <property type="taxonomic scope" value="Eukaryota"/>
</dbReference>
<evidence type="ECO:0000259" key="5">
    <source>
        <dbReference type="Pfam" id="PF03328"/>
    </source>
</evidence>
<keyword evidence="7" id="KW-1185">Reference proteome</keyword>
<dbReference type="InterPro" id="IPR005000">
    <property type="entry name" value="Aldolase/citrate-lyase_domain"/>
</dbReference>
<organism evidence="6 7">
    <name type="scientific">Eutypa lata (strain UCR-EL1)</name>
    <name type="common">Grapevine dieback disease fungus</name>
    <name type="synonym">Eutypa armeniacae</name>
    <dbReference type="NCBI Taxonomy" id="1287681"/>
    <lineage>
        <taxon>Eukaryota</taxon>
        <taxon>Fungi</taxon>
        <taxon>Dikarya</taxon>
        <taxon>Ascomycota</taxon>
        <taxon>Pezizomycotina</taxon>
        <taxon>Sordariomycetes</taxon>
        <taxon>Xylariomycetidae</taxon>
        <taxon>Xylariales</taxon>
        <taxon>Diatrypaceae</taxon>
        <taxon>Eutypa</taxon>
    </lineage>
</organism>
<evidence type="ECO:0000256" key="1">
    <source>
        <dbReference type="ARBA" id="ARBA00005568"/>
    </source>
</evidence>
<comment type="similarity">
    <text evidence="1">Belongs to the HpcH/HpaI aldolase family.</text>
</comment>
<dbReference type="OrthoDB" id="2326446at2759"/>
<dbReference type="GO" id="GO:0005737">
    <property type="term" value="C:cytoplasm"/>
    <property type="evidence" value="ECO:0007669"/>
    <property type="project" value="TreeGrafter"/>
</dbReference>
<feature type="region of interest" description="Disordered" evidence="4">
    <location>
        <begin position="270"/>
        <end position="293"/>
    </location>
</feature>
<dbReference type="Proteomes" id="UP000012174">
    <property type="component" value="Unassembled WGS sequence"/>
</dbReference>
<evidence type="ECO:0000313" key="7">
    <source>
        <dbReference type="Proteomes" id="UP000012174"/>
    </source>
</evidence>
<dbReference type="InterPro" id="IPR015813">
    <property type="entry name" value="Pyrv/PenolPyrv_kinase-like_dom"/>
</dbReference>
<dbReference type="PANTHER" id="PTHR30502">
    <property type="entry name" value="2-KETO-3-DEOXY-L-RHAMNONATE ALDOLASE"/>
    <property type="match status" value="1"/>
</dbReference>
<dbReference type="Gene3D" id="3.20.20.60">
    <property type="entry name" value="Phosphoenolpyruvate-binding domains"/>
    <property type="match status" value="1"/>
</dbReference>
<evidence type="ECO:0000313" key="6">
    <source>
        <dbReference type="EMBL" id="EMR70402.1"/>
    </source>
</evidence>
<evidence type="ECO:0000256" key="2">
    <source>
        <dbReference type="ARBA" id="ARBA00022723"/>
    </source>
</evidence>